<proteinExistence type="predicted"/>
<keyword evidence="6" id="KW-1185">Reference proteome</keyword>
<dbReference type="GO" id="GO:0003700">
    <property type="term" value="F:DNA-binding transcription factor activity"/>
    <property type="evidence" value="ECO:0007669"/>
    <property type="project" value="TreeGrafter"/>
</dbReference>
<protein>
    <submittedName>
        <fullName evidence="5">LacI family transcriptional regulator</fullName>
    </submittedName>
</protein>
<dbReference type="PROSITE" id="PS50932">
    <property type="entry name" value="HTH_LACI_2"/>
    <property type="match status" value="1"/>
</dbReference>
<keyword evidence="1" id="KW-0805">Transcription regulation</keyword>
<dbReference type="PROSITE" id="PS00356">
    <property type="entry name" value="HTH_LACI_1"/>
    <property type="match status" value="1"/>
</dbReference>
<sequence>MTNIKDIAKLAGVSVTTVSRVINNHPYVSEEKVSAVKAAMKKSNYHRNINAVHLSKGKTHLIGVVVPFSNHPYFGLLIEGIANAALEQNYKLALIQTNYKETKEIEALKMLEDKQIDALIICSRICAWDVIESYSVYGPIVLCEDSRNDKISSTFIDHYKTFTMALHYLYEKGHQRIGYTIGRQTGANSIQRDVAYKDFLTRFTLPYEPSYIFTDRYDVEDGVRVAEHLSNMKNRPTALLVTSDQVAAGILMSCRENRLAVPHDLAIMSFDNQPISKVMHLTTLEIPFVEVGKKLFQQALNVQDVSHEEVQVRLIERETV</sequence>
<dbReference type="SUPFAM" id="SSF47413">
    <property type="entry name" value="lambda repressor-like DNA-binding domains"/>
    <property type="match status" value="1"/>
</dbReference>
<keyword evidence="3" id="KW-0804">Transcription</keyword>
<dbReference type="Pfam" id="PF00356">
    <property type="entry name" value="LacI"/>
    <property type="match status" value="1"/>
</dbReference>
<dbReference type="CDD" id="cd06286">
    <property type="entry name" value="PBP1_CcpB-like"/>
    <property type="match status" value="1"/>
</dbReference>
<dbReference type="PANTHER" id="PTHR30146">
    <property type="entry name" value="LACI-RELATED TRANSCRIPTIONAL REPRESSOR"/>
    <property type="match status" value="1"/>
</dbReference>
<dbReference type="KEGG" id="fpn:ABE65_002030"/>
<dbReference type="Gene3D" id="3.40.50.2300">
    <property type="match status" value="2"/>
</dbReference>
<dbReference type="PANTHER" id="PTHR30146:SF105">
    <property type="entry name" value="CATABOLITE CONTROL PROTEIN B"/>
    <property type="match status" value="1"/>
</dbReference>
<dbReference type="AlphaFoldDB" id="A0A160IJY4"/>
<dbReference type="CDD" id="cd01392">
    <property type="entry name" value="HTH_LacI"/>
    <property type="match status" value="1"/>
</dbReference>
<gene>
    <name evidence="5" type="ORF">ABE65_002030</name>
</gene>
<keyword evidence="2" id="KW-0238">DNA-binding</keyword>
<dbReference type="EMBL" id="CP015378">
    <property type="protein sequence ID" value="ANC75680.1"/>
    <property type="molecule type" value="Genomic_DNA"/>
</dbReference>
<dbReference type="InterPro" id="IPR000843">
    <property type="entry name" value="HTH_LacI"/>
</dbReference>
<evidence type="ECO:0000256" key="2">
    <source>
        <dbReference type="ARBA" id="ARBA00023125"/>
    </source>
</evidence>
<accession>A0A160IJY4</accession>
<dbReference type="PRINTS" id="PR00036">
    <property type="entry name" value="HTHLACI"/>
</dbReference>
<dbReference type="STRING" id="1221500.ABE65_002030"/>
<dbReference type="InterPro" id="IPR010982">
    <property type="entry name" value="Lambda_DNA-bd_dom_sf"/>
</dbReference>
<evidence type="ECO:0000256" key="3">
    <source>
        <dbReference type="ARBA" id="ARBA00023163"/>
    </source>
</evidence>
<organism evidence="5 6">
    <name type="scientific">Fictibacillus phosphorivorans</name>
    <dbReference type="NCBI Taxonomy" id="1221500"/>
    <lineage>
        <taxon>Bacteria</taxon>
        <taxon>Bacillati</taxon>
        <taxon>Bacillota</taxon>
        <taxon>Bacilli</taxon>
        <taxon>Bacillales</taxon>
        <taxon>Fictibacillaceae</taxon>
        <taxon>Fictibacillus</taxon>
    </lineage>
</organism>
<dbReference type="SUPFAM" id="SSF53822">
    <property type="entry name" value="Periplasmic binding protein-like I"/>
    <property type="match status" value="1"/>
</dbReference>
<dbReference type="InterPro" id="IPR028082">
    <property type="entry name" value="Peripla_BP_I"/>
</dbReference>
<dbReference type="InterPro" id="IPR001761">
    <property type="entry name" value="Peripla_BP/Lac1_sug-bd_dom"/>
</dbReference>
<dbReference type="Pfam" id="PF00532">
    <property type="entry name" value="Peripla_BP_1"/>
    <property type="match status" value="1"/>
</dbReference>
<dbReference type="Proteomes" id="UP000076623">
    <property type="component" value="Chromosome"/>
</dbReference>
<feature type="domain" description="HTH lacI-type" evidence="4">
    <location>
        <begin position="2"/>
        <end position="56"/>
    </location>
</feature>
<evidence type="ECO:0000313" key="6">
    <source>
        <dbReference type="Proteomes" id="UP000076623"/>
    </source>
</evidence>
<reference evidence="5 6" key="1">
    <citation type="submission" date="2016-04" db="EMBL/GenBank/DDBJ databases">
        <title>Complete genome sequence of Fictibacillus phosphorivorans G25-29, a strain toxic to nematodes.</title>
        <authorList>
            <person name="Zheng Z."/>
        </authorList>
    </citation>
    <scope>NUCLEOTIDE SEQUENCE [LARGE SCALE GENOMIC DNA]</scope>
    <source>
        <strain evidence="5 6">G25-29</strain>
    </source>
</reference>
<name>A0A160IJY4_9BACL</name>
<dbReference type="RefSeq" id="WP_066390972.1">
    <property type="nucleotide sequence ID" value="NZ_CP015378.1"/>
</dbReference>
<dbReference type="SMART" id="SM00354">
    <property type="entry name" value="HTH_LACI"/>
    <property type="match status" value="1"/>
</dbReference>
<evidence type="ECO:0000259" key="4">
    <source>
        <dbReference type="PROSITE" id="PS50932"/>
    </source>
</evidence>
<evidence type="ECO:0000256" key="1">
    <source>
        <dbReference type="ARBA" id="ARBA00023015"/>
    </source>
</evidence>
<dbReference type="GO" id="GO:0000976">
    <property type="term" value="F:transcription cis-regulatory region binding"/>
    <property type="evidence" value="ECO:0007669"/>
    <property type="project" value="TreeGrafter"/>
</dbReference>
<evidence type="ECO:0000313" key="5">
    <source>
        <dbReference type="EMBL" id="ANC75680.1"/>
    </source>
</evidence>
<dbReference type="Gene3D" id="1.10.260.40">
    <property type="entry name" value="lambda repressor-like DNA-binding domains"/>
    <property type="match status" value="1"/>
</dbReference>